<gene>
    <name evidence="3" type="ORF">C4544_02110</name>
</gene>
<dbReference type="EMBL" id="QZJW01000014">
    <property type="protein sequence ID" value="RJO61672.1"/>
    <property type="molecule type" value="Genomic_DNA"/>
</dbReference>
<protein>
    <submittedName>
        <fullName evidence="3">SDR family oxidoreductase</fullName>
    </submittedName>
</protein>
<evidence type="ECO:0000259" key="2">
    <source>
        <dbReference type="Pfam" id="PF01370"/>
    </source>
</evidence>
<dbReference type="CDD" id="cd05256">
    <property type="entry name" value="UDP_AE_SDR_e"/>
    <property type="match status" value="1"/>
</dbReference>
<proteinExistence type="inferred from homology"/>
<dbReference type="InterPro" id="IPR036291">
    <property type="entry name" value="NAD(P)-bd_dom_sf"/>
</dbReference>
<feature type="domain" description="NAD-dependent epimerase/dehydratase" evidence="2">
    <location>
        <begin position="3"/>
        <end position="236"/>
    </location>
</feature>
<comment type="caution">
    <text evidence="3">The sequence shown here is derived from an EMBL/GenBank/DDBJ whole genome shotgun (WGS) entry which is preliminary data.</text>
</comment>
<dbReference type="Proteomes" id="UP000285655">
    <property type="component" value="Unassembled WGS sequence"/>
</dbReference>
<evidence type="ECO:0000256" key="1">
    <source>
        <dbReference type="ARBA" id="ARBA00007637"/>
    </source>
</evidence>
<dbReference type="SUPFAM" id="SSF51735">
    <property type="entry name" value="NAD(P)-binding Rossmann-fold domains"/>
    <property type="match status" value="1"/>
</dbReference>
<evidence type="ECO:0000313" key="4">
    <source>
        <dbReference type="Proteomes" id="UP000285655"/>
    </source>
</evidence>
<reference evidence="3 4" key="1">
    <citation type="journal article" date="2017" name="ISME J.">
        <title>Energy and carbon metabolisms in a deep terrestrial subsurface fluid microbial community.</title>
        <authorList>
            <person name="Momper L."/>
            <person name="Jungbluth S.P."/>
            <person name="Lee M.D."/>
            <person name="Amend J.P."/>
        </authorList>
    </citation>
    <scope>NUCLEOTIDE SEQUENCE [LARGE SCALE GENOMIC DNA]</scope>
    <source>
        <strain evidence="3">SURF_29</strain>
    </source>
</reference>
<accession>A0A419DF01</accession>
<organism evidence="3 4">
    <name type="scientific">candidate division WS5 bacterium</name>
    <dbReference type="NCBI Taxonomy" id="2093353"/>
    <lineage>
        <taxon>Bacteria</taxon>
        <taxon>candidate division WS5</taxon>
    </lineage>
</organism>
<name>A0A419DF01_9BACT</name>
<dbReference type="PANTHER" id="PTHR43000">
    <property type="entry name" value="DTDP-D-GLUCOSE 4,6-DEHYDRATASE-RELATED"/>
    <property type="match status" value="1"/>
</dbReference>
<dbReference type="AlphaFoldDB" id="A0A419DF01"/>
<dbReference type="Gene3D" id="3.90.25.10">
    <property type="entry name" value="UDP-galactose 4-epimerase, domain 1"/>
    <property type="match status" value="1"/>
</dbReference>
<dbReference type="InterPro" id="IPR001509">
    <property type="entry name" value="Epimerase_deHydtase"/>
</dbReference>
<dbReference type="Gene3D" id="3.40.50.720">
    <property type="entry name" value="NAD(P)-binding Rossmann-like Domain"/>
    <property type="match status" value="1"/>
</dbReference>
<dbReference type="Pfam" id="PF01370">
    <property type="entry name" value="Epimerase"/>
    <property type="match status" value="1"/>
</dbReference>
<comment type="similarity">
    <text evidence="1">Belongs to the NAD(P)-dependent epimerase/dehydratase family.</text>
</comment>
<evidence type="ECO:0000313" key="3">
    <source>
        <dbReference type="EMBL" id="RJO61672.1"/>
    </source>
</evidence>
<sequence>MKVLVTGGAGFIGSHIVDELINADYEVVVVDDLSTGREENLNKKAKFYKLDIQDTGLESIFNKERPDYVSHHAAQKDVRISVSDPVYDAKINILGTVNLLQNCVKYNVKKVVFASTGGAIYGEQNLFPAPETHPANPISPYGITKLVAEHYMYYYKTIHGMDYIALRYSNVYGPRQDPYGEAGVVSIFIQKMLKGEIPIINGDGEQTRDFVYIGDVVKASILSFKSDISENTFNIGTGVETSINQLFRTLKEIINPSIEENHGPHKNGEQLRSVIDCSKAENVLNWKPEVSLADGLKRTCEYFQNINCC</sequence>